<dbReference type="InterPro" id="IPR055170">
    <property type="entry name" value="GFO_IDH_MocA-like_dom"/>
</dbReference>
<dbReference type="InterPro" id="IPR000683">
    <property type="entry name" value="Gfo/Idh/MocA-like_OxRdtase_N"/>
</dbReference>
<feature type="domain" description="Gfo/Idh/MocA-like oxidoreductase N-terminal" evidence="2">
    <location>
        <begin position="2"/>
        <end position="118"/>
    </location>
</feature>
<dbReference type="Pfam" id="PF01408">
    <property type="entry name" value="GFO_IDH_MocA"/>
    <property type="match status" value="1"/>
</dbReference>
<dbReference type="Pfam" id="PF22725">
    <property type="entry name" value="GFO_IDH_MocA_C3"/>
    <property type="match status" value="1"/>
</dbReference>
<dbReference type="EMBL" id="JBHSNC010000027">
    <property type="protein sequence ID" value="MFC5529683.1"/>
    <property type="molecule type" value="Genomic_DNA"/>
</dbReference>
<dbReference type="PANTHER" id="PTHR43818:SF11">
    <property type="entry name" value="BCDNA.GH03377"/>
    <property type="match status" value="1"/>
</dbReference>
<proteinExistence type="predicted"/>
<dbReference type="InterPro" id="IPR036291">
    <property type="entry name" value="NAD(P)-bd_dom_sf"/>
</dbReference>
<dbReference type="InterPro" id="IPR050463">
    <property type="entry name" value="Gfo/Idh/MocA_oxidrdct_glycsds"/>
</dbReference>
<accession>A0ABW0QY41</accession>
<reference evidence="5" key="1">
    <citation type="journal article" date="2019" name="Int. J. Syst. Evol. Microbiol.">
        <title>The Global Catalogue of Microorganisms (GCM) 10K type strain sequencing project: providing services to taxonomists for standard genome sequencing and annotation.</title>
        <authorList>
            <consortium name="The Broad Institute Genomics Platform"/>
            <consortium name="The Broad Institute Genome Sequencing Center for Infectious Disease"/>
            <person name="Wu L."/>
            <person name="Ma J."/>
        </authorList>
    </citation>
    <scope>NUCLEOTIDE SEQUENCE [LARGE SCALE GENOMIC DNA]</scope>
    <source>
        <strain evidence="5">CGMCC 1.18578</strain>
    </source>
</reference>
<evidence type="ECO:0000259" key="3">
    <source>
        <dbReference type="Pfam" id="PF22725"/>
    </source>
</evidence>
<evidence type="ECO:0000256" key="1">
    <source>
        <dbReference type="ARBA" id="ARBA00023002"/>
    </source>
</evidence>
<dbReference type="PANTHER" id="PTHR43818">
    <property type="entry name" value="BCDNA.GH03377"/>
    <property type="match status" value="1"/>
</dbReference>
<comment type="caution">
    <text evidence="4">The sequence shown here is derived from an EMBL/GenBank/DDBJ whole genome shotgun (WGS) entry which is preliminary data.</text>
</comment>
<gene>
    <name evidence="4" type="ORF">ACFPQ4_09500</name>
</gene>
<evidence type="ECO:0000259" key="2">
    <source>
        <dbReference type="Pfam" id="PF01408"/>
    </source>
</evidence>
<dbReference type="Proteomes" id="UP001596108">
    <property type="component" value="Unassembled WGS sequence"/>
</dbReference>
<dbReference type="RefSeq" id="WP_378111580.1">
    <property type="nucleotide sequence ID" value="NZ_JBHSNC010000027.1"/>
</dbReference>
<dbReference type="SUPFAM" id="SSF51735">
    <property type="entry name" value="NAD(P)-binding Rossmann-fold domains"/>
    <property type="match status" value="1"/>
</dbReference>
<protein>
    <submittedName>
        <fullName evidence="4">Gfo/Idh/MocA family protein</fullName>
    </submittedName>
</protein>
<organism evidence="4 5">
    <name type="scientific">Cohnella yongneupensis</name>
    <dbReference type="NCBI Taxonomy" id="425006"/>
    <lineage>
        <taxon>Bacteria</taxon>
        <taxon>Bacillati</taxon>
        <taxon>Bacillota</taxon>
        <taxon>Bacilli</taxon>
        <taxon>Bacillales</taxon>
        <taxon>Paenibacillaceae</taxon>
        <taxon>Cohnella</taxon>
    </lineage>
</organism>
<dbReference type="Gene3D" id="3.30.360.10">
    <property type="entry name" value="Dihydrodipicolinate Reductase, domain 2"/>
    <property type="match status" value="1"/>
</dbReference>
<keyword evidence="1" id="KW-0560">Oxidoreductase</keyword>
<feature type="domain" description="GFO/IDH/MocA-like oxidoreductase" evidence="3">
    <location>
        <begin position="134"/>
        <end position="272"/>
    </location>
</feature>
<name>A0ABW0QY41_9BACL</name>
<keyword evidence="5" id="KW-1185">Reference proteome</keyword>
<sequence length="363" mass="40583">MRFYLIGAGFISRTHAEAIYKKLPSEEVELKVAEPFEKSLAEFIAAFPNAIGYGDAAEMLSESPREDDIVIVGTPPAVHFELAMLGLASGRHVLCEKPLVMDKQQSELLLQEAKSRSLWLGCCSNRFLGDAKIEAVRELLGQRKLGEPYKATFIHRNERGRPGIEYQPWSRWFLDRSRSGGGVLIDWGPYDIALLNQLFAPVQVDVLSAWTARPLTQVDPTDCVNDVEQHVAAMLRYHTADGKQLMVHYERCNVTHGAPYTTTEIEGTEGAVSWDSYFSGDSVTYGRDLEGSRTSETHTYSNPEGTFGFMDNPVRYFIDKVKSDSAYALVNEQAAFNFQCMMAIYACAETREPQTVRLEGAPV</sequence>
<dbReference type="SUPFAM" id="SSF55347">
    <property type="entry name" value="Glyceraldehyde-3-phosphate dehydrogenase-like, C-terminal domain"/>
    <property type="match status" value="1"/>
</dbReference>
<dbReference type="Gene3D" id="3.40.50.720">
    <property type="entry name" value="NAD(P)-binding Rossmann-like Domain"/>
    <property type="match status" value="1"/>
</dbReference>
<evidence type="ECO:0000313" key="4">
    <source>
        <dbReference type="EMBL" id="MFC5529683.1"/>
    </source>
</evidence>
<evidence type="ECO:0000313" key="5">
    <source>
        <dbReference type="Proteomes" id="UP001596108"/>
    </source>
</evidence>